<accession>A0A4Y5YMI1</accession>
<dbReference type="InterPro" id="IPR045499">
    <property type="entry name" value="DUF6492"/>
</dbReference>
<evidence type="ECO:0000313" key="1">
    <source>
        <dbReference type="EMBL" id="QDE33756.1"/>
    </source>
</evidence>
<reference evidence="1 2" key="1">
    <citation type="submission" date="2019-06" db="EMBL/GenBank/DDBJ databases">
        <title>Complete genome of Microbacterium foliorum M2.</title>
        <authorList>
            <person name="Cao G."/>
        </authorList>
    </citation>
    <scope>NUCLEOTIDE SEQUENCE [LARGE SCALE GENOMIC DNA]</scope>
    <source>
        <strain evidence="1 2">M2</strain>
    </source>
</reference>
<sequence>MTDGQTKGLTFVTVTFRAEDALLRLQARSMARFLDASVVETIIVIDNGSPGLGTRARRSLLSEYGVLAPRVRIGRAEELTHLPFASGWTLQQVLKISVSTTVETPWYVLLDAKNHFVRSVARSDFVAPDGRARGGFHSYAAHPLLPRLRTTLAYLGLSESLADRFPPTSTPFVMNTEVAQSVIADVADRSGRPFAEEFVKQNLSEFFLYSGWVARRSGGWSEMLDGEAIQSPTVWGGAADGAGVGAALAEVTRWEAPLFAVHRRAMGRLDASGTAMLADFWTGRELFADEREVRRFLRTAKRDRVLDAVRSRVRRTVGS</sequence>
<dbReference type="RefSeq" id="WP_140036042.1">
    <property type="nucleotide sequence ID" value="NZ_CP041040.1"/>
</dbReference>
<dbReference type="AlphaFoldDB" id="A0A4Y5YMI1"/>
<dbReference type="Pfam" id="PF20102">
    <property type="entry name" value="DUF6492"/>
    <property type="match status" value="1"/>
</dbReference>
<organism evidence="1 2">
    <name type="scientific">Microbacterium foliorum</name>
    <dbReference type="NCBI Taxonomy" id="104336"/>
    <lineage>
        <taxon>Bacteria</taxon>
        <taxon>Bacillati</taxon>
        <taxon>Actinomycetota</taxon>
        <taxon>Actinomycetes</taxon>
        <taxon>Micrococcales</taxon>
        <taxon>Microbacteriaceae</taxon>
        <taxon>Microbacterium</taxon>
    </lineage>
</organism>
<proteinExistence type="predicted"/>
<dbReference type="Proteomes" id="UP000316125">
    <property type="component" value="Chromosome"/>
</dbReference>
<protein>
    <submittedName>
        <fullName evidence="1">Uncharacterized protein</fullName>
    </submittedName>
</protein>
<gene>
    <name evidence="1" type="ORF">FIV50_02450</name>
</gene>
<evidence type="ECO:0000313" key="2">
    <source>
        <dbReference type="Proteomes" id="UP000316125"/>
    </source>
</evidence>
<dbReference type="OrthoDB" id="571298at2"/>
<dbReference type="EMBL" id="CP041040">
    <property type="protein sequence ID" value="QDE33756.1"/>
    <property type="molecule type" value="Genomic_DNA"/>
</dbReference>
<name>A0A4Y5YMI1_9MICO</name>